<evidence type="ECO:0000256" key="10">
    <source>
        <dbReference type="ARBA" id="ARBA00022840"/>
    </source>
</evidence>
<dbReference type="OrthoDB" id="537915at2759"/>
<dbReference type="GO" id="GO:0006002">
    <property type="term" value="P:fructose 6-phosphate metabolic process"/>
    <property type="evidence" value="ECO:0007669"/>
    <property type="project" value="InterPro"/>
</dbReference>
<feature type="binding site" evidence="14">
    <location>
        <position position="49"/>
    </location>
    <ligand>
        <name>ATP</name>
        <dbReference type="ChEBI" id="CHEBI:30616"/>
    </ligand>
</feature>
<dbReference type="Proteomes" id="UP000199727">
    <property type="component" value="Unassembled WGS sequence"/>
</dbReference>
<evidence type="ECO:0000256" key="6">
    <source>
        <dbReference type="ARBA" id="ARBA00022679"/>
    </source>
</evidence>
<feature type="binding site" evidence="14">
    <location>
        <position position="426"/>
    </location>
    <ligand>
        <name>substrate</name>
        <note>ligand shared between dimeric partners</note>
    </ligand>
</feature>
<feature type="binding site" description="in other chain" evidence="14">
    <location>
        <position position="769"/>
    </location>
    <ligand>
        <name>beta-D-fructose 2,6-bisphosphate</name>
        <dbReference type="ChEBI" id="CHEBI:58579"/>
        <note>allosteric activator; ligand shared between dimeric partners</note>
    </ligand>
</feature>
<sequence length="915" mass="98789">MPDSPAVSPLPKDPEGITEQLQSVSTPPPPPQVQKAPRQKKIAVLTSGGDSAGMNAAVRAVVRQAIARGCQAYIIREGWEGLVRGNTSGPTPAPTAPQSPTLSASSKTLTFSSLPPSQQLDKLTSTLNKESLANEISVSDPNEVTPLEDTPLSFGYGQLLRDGAGEGDIDELAAHGMQGLAIADREDEKGRSLKNKYIVRVGWDDVRGWQGEGGTLIGSSRCPAFRTREGRLQAASNLIHSGIDCLAVCGGDGSLTGADKLRGEWPSLVEELYTDNKITDDQRDAYHHLNIVGLVGSIDNDMALTDLTIGALTALHRICESIDSISSTASSHSRAFVIEVMGRHCGWLALLAGIATGADFIFIPEDPPKCEDWETEMCDLLQAHRKVGKRKSIVIVAEGALDRNLKPIKPDYVKKILVERLGLDTRVTTLGHTQRGGKPCAFDRILPTLQGVEAVQTLLSATPETPSYMIGIRENKITKIPLLEAVARTQMVAEAIENRDFAKAMSFRDSEFREMLQAFQISSSLDVSQNAPKDKRLRIGIIHVGAPAGGMNAATRQAVRFCHNRGHVPVAIYNGFEGLLDDNVSELSWLRVDSWTTRGGSELGTNRSLPSIDIGSVAAGFQRHALDALLVIGGFEAFHSVVLLSQNRSNYPAFQIPMVHLPATLSNNVPLTDFSLGSDTSLNALVEACDAIKQSASASRNRVFVVETQGGMSGYIATMGALAVGAVLVYTPEDGISLTLLQEDVEFLIKRYKLDEKGKSEGRLVIKAEKSSSVYTTETLTKIFKEEGKDLFDARSASLGHTLQGGVPSPLDRTRAARLSLRCMQFLEEHASPNSQASHHKPKSAAHTHAGGKSFPKDTAAMIAIIGSKVVYATMEDVLKVTDMKLRRGTDEWWSDCKLLAETMGGRTGMMAKHY</sequence>
<feature type="region of interest" description="C-terminal regulatory PFK domain 2" evidence="14">
    <location>
        <begin position="538"/>
        <end position="915"/>
    </location>
</feature>
<dbReference type="GO" id="GO:0005524">
    <property type="term" value="F:ATP binding"/>
    <property type="evidence" value="ECO:0007669"/>
    <property type="project" value="UniProtKB-KW"/>
</dbReference>
<evidence type="ECO:0000256" key="15">
    <source>
        <dbReference type="PIRNR" id="PIRNR000533"/>
    </source>
</evidence>
<dbReference type="GO" id="GO:0048029">
    <property type="term" value="F:monosaccharide binding"/>
    <property type="evidence" value="ECO:0007669"/>
    <property type="project" value="TreeGrafter"/>
</dbReference>
<feature type="binding site" evidence="14">
    <location>
        <position position="795"/>
    </location>
    <ligand>
        <name>beta-D-fructose 2,6-bisphosphate</name>
        <dbReference type="ChEBI" id="CHEBI:58579"/>
        <note>allosteric activator; ligand shared between dimeric partners</note>
    </ligand>
</feature>
<dbReference type="InterPro" id="IPR015912">
    <property type="entry name" value="Phosphofructokinase_CS"/>
</dbReference>
<feature type="binding site" evidence="14">
    <location>
        <begin position="251"/>
        <end position="254"/>
    </location>
    <ligand>
        <name>ATP</name>
        <dbReference type="ChEBI" id="CHEBI:30616"/>
    </ligand>
</feature>
<feature type="binding site" description="in other chain" evidence="14">
    <location>
        <begin position="709"/>
        <end position="711"/>
    </location>
    <ligand>
        <name>beta-D-fructose 2,6-bisphosphate</name>
        <dbReference type="ChEBI" id="CHEBI:58579"/>
        <note>allosteric activator; ligand shared between dimeric partners</note>
    </ligand>
</feature>
<dbReference type="GO" id="GO:0016208">
    <property type="term" value="F:AMP binding"/>
    <property type="evidence" value="ECO:0007669"/>
    <property type="project" value="TreeGrafter"/>
</dbReference>
<feature type="domain" description="Phosphofructokinase" evidence="17">
    <location>
        <begin position="538"/>
        <end position="827"/>
    </location>
</feature>
<dbReference type="PRINTS" id="PR00476">
    <property type="entry name" value="PHFRCTKINASE"/>
</dbReference>
<keyword evidence="9 14" id="KW-0418">Kinase</keyword>
<proteinExistence type="inferred from homology"/>
<keyword evidence="4 14" id="KW-0963">Cytoplasm</keyword>
<keyword evidence="5 14" id="KW-0021">Allosteric enzyme</keyword>
<comment type="similarity">
    <text evidence="15">Belongs to the phosphofructokinase type A (PFKA) family. ATP-dependent PFK group I subfamily. Eukaryotic two domain clade "E" sub-subfamily.</text>
</comment>
<dbReference type="FunFam" id="3.40.50.460:FF:000008">
    <property type="entry name" value="ATP-dependent 6-phosphofructokinase"/>
    <property type="match status" value="1"/>
</dbReference>
<name>A0A854QAU2_CRYNE</name>
<comment type="function">
    <text evidence="14">Catalyzes the phosphorylation of D-fructose 6-phosphate to fructose 1,6-bisphosphate by ATP, the first committing step of glycolysis.</text>
</comment>
<evidence type="ECO:0000256" key="1">
    <source>
        <dbReference type="ARBA" id="ARBA00001946"/>
    </source>
</evidence>
<protein>
    <recommendedName>
        <fullName evidence="14">ATP-dependent 6-phosphofructokinase</fullName>
        <shortName evidence="14">ATP-PFK</shortName>
        <shortName evidence="14">Phosphofructokinase</shortName>
        <ecNumber evidence="14">2.7.1.11</ecNumber>
    </recommendedName>
    <alternativeName>
        <fullName evidence="14">Phosphohexokinase</fullName>
    </alternativeName>
</protein>
<evidence type="ECO:0000256" key="8">
    <source>
        <dbReference type="ARBA" id="ARBA00022741"/>
    </source>
</evidence>
<dbReference type="FunFam" id="3.40.50.460:FF:000007">
    <property type="entry name" value="ATP-dependent 6-phosphofructokinase"/>
    <property type="match status" value="1"/>
</dbReference>
<evidence type="ECO:0000256" key="11">
    <source>
        <dbReference type="ARBA" id="ARBA00022842"/>
    </source>
</evidence>
<dbReference type="EMBL" id="AMKT01000078">
    <property type="protein sequence ID" value="OXG13796.1"/>
    <property type="molecule type" value="Genomic_DNA"/>
</dbReference>
<dbReference type="GO" id="GO:0030388">
    <property type="term" value="P:fructose 1,6-bisphosphate metabolic process"/>
    <property type="evidence" value="ECO:0007669"/>
    <property type="project" value="TreeGrafter"/>
</dbReference>
<feature type="binding site" description="in other chain" evidence="14">
    <location>
        <position position="398"/>
    </location>
    <ligand>
        <name>substrate</name>
        <note>ligand shared between dimeric partners</note>
    </ligand>
</feature>
<feature type="active site" description="Proton acceptor" evidence="14">
    <location>
        <position position="299"/>
    </location>
</feature>
<keyword evidence="8 14" id="KW-0547">Nucleotide-binding</keyword>
<feature type="binding site" evidence="14">
    <location>
        <position position="702"/>
    </location>
    <ligand>
        <name>beta-D-fructose 2,6-bisphosphate</name>
        <dbReference type="ChEBI" id="CHEBI:58579"/>
        <note>allosteric activator; ligand shared between dimeric partners</note>
    </ligand>
</feature>
<comment type="subunit">
    <text evidence="14">Homotetramer.</text>
</comment>
<dbReference type="GO" id="GO:0046872">
    <property type="term" value="F:metal ion binding"/>
    <property type="evidence" value="ECO:0007669"/>
    <property type="project" value="UniProtKB-KW"/>
</dbReference>
<feature type="compositionally biased region" description="Polar residues" evidence="16">
    <location>
        <begin position="107"/>
        <end position="119"/>
    </location>
</feature>
<keyword evidence="10 14" id="KW-0067">ATP-binding</keyword>
<keyword evidence="7 14" id="KW-0479">Metal-binding</keyword>
<dbReference type="InterPro" id="IPR009161">
    <property type="entry name" value="6-Pfructokinase_euk"/>
</dbReference>
<dbReference type="PANTHER" id="PTHR13697:SF4">
    <property type="entry name" value="ATP-DEPENDENT 6-PHOSPHOFRUCTOKINASE"/>
    <property type="match status" value="1"/>
</dbReference>
<dbReference type="GO" id="GO:0061621">
    <property type="term" value="P:canonical glycolysis"/>
    <property type="evidence" value="ECO:0007669"/>
    <property type="project" value="TreeGrafter"/>
</dbReference>
<comment type="caution">
    <text evidence="14">Lacks conserved residue(s) required for the propagation of feature annotation.</text>
</comment>
<dbReference type="GO" id="GO:0003872">
    <property type="term" value="F:6-phosphofructokinase activity"/>
    <property type="evidence" value="ECO:0007669"/>
    <property type="project" value="UniProtKB-UniRule"/>
</dbReference>
<feature type="region of interest" description="Disordered" evidence="16">
    <location>
        <begin position="1"/>
        <end position="39"/>
    </location>
</feature>
<evidence type="ECO:0000256" key="3">
    <source>
        <dbReference type="ARBA" id="ARBA00004679"/>
    </source>
</evidence>
<feature type="region of interest" description="Disordered" evidence="16">
    <location>
        <begin position="85"/>
        <end position="119"/>
    </location>
</feature>
<evidence type="ECO:0000313" key="19">
    <source>
        <dbReference type="Proteomes" id="UP000199727"/>
    </source>
</evidence>
<comment type="catalytic activity">
    <reaction evidence="13 14 15">
        <text>beta-D-fructose 6-phosphate + ATP = beta-D-fructose 1,6-bisphosphate + ADP + H(+)</text>
        <dbReference type="Rhea" id="RHEA:16109"/>
        <dbReference type="ChEBI" id="CHEBI:15378"/>
        <dbReference type="ChEBI" id="CHEBI:30616"/>
        <dbReference type="ChEBI" id="CHEBI:32966"/>
        <dbReference type="ChEBI" id="CHEBI:57634"/>
        <dbReference type="ChEBI" id="CHEBI:456216"/>
        <dbReference type="EC" id="2.7.1.11"/>
    </reaction>
</comment>
<feature type="domain" description="Phosphofructokinase" evidence="17">
    <location>
        <begin position="41"/>
        <end position="88"/>
    </location>
</feature>
<comment type="cofactor">
    <cofactor evidence="1 14">
        <name>Mg(2+)</name>
        <dbReference type="ChEBI" id="CHEBI:18420"/>
    </cofactor>
</comment>
<evidence type="ECO:0000256" key="12">
    <source>
        <dbReference type="ARBA" id="ARBA00023152"/>
    </source>
</evidence>
<feature type="binding site" evidence="14">
    <location>
        <position position="252"/>
    </location>
    <ligand>
        <name>Mg(2+)</name>
        <dbReference type="ChEBI" id="CHEBI:18420"/>
        <note>catalytic</note>
    </ligand>
</feature>
<feature type="binding site" description="in other chain" evidence="14">
    <location>
        <begin position="664"/>
        <end position="668"/>
    </location>
    <ligand>
        <name>beta-D-fructose 2,6-bisphosphate</name>
        <dbReference type="ChEBI" id="CHEBI:58579"/>
        <note>allosteric activator; ligand shared between dimeric partners</note>
    </ligand>
</feature>
<reference evidence="18 19" key="1">
    <citation type="submission" date="2017-06" db="EMBL/GenBank/DDBJ databases">
        <title>Global population genomics of the pathogenic fungus Cryptococcus neoformans var. grubii.</title>
        <authorList>
            <person name="Cuomo C."/>
            <person name="Litvintseva A."/>
            <person name="Chen Y."/>
            <person name="Young S."/>
            <person name="Zeng Q."/>
            <person name="Chapman S."/>
            <person name="Gujja S."/>
            <person name="Saif S."/>
            <person name="Birren B."/>
        </authorList>
    </citation>
    <scope>NUCLEOTIDE SEQUENCE [LARGE SCALE GENOMIC DNA]</scope>
    <source>
        <strain evidence="18 19">Tu259-1</strain>
    </source>
</reference>
<dbReference type="InterPro" id="IPR035966">
    <property type="entry name" value="PKF_sf"/>
</dbReference>
<dbReference type="HAMAP" id="MF_03184">
    <property type="entry name" value="Phosphofructokinase_I_E"/>
    <property type="match status" value="1"/>
</dbReference>
<dbReference type="EC" id="2.7.1.11" evidence="14"/>
<keyword evidence="12 14" id="KW-0324">Glycolysis</keyword>
<feature type="region of interest" description="Disordered" evidence="16">
    <location>
        <begin position="831"/>
        <end position="853"/>
    </location>
</feature>
<evidence type="ECO:0000256" key="9">
    <source>
        <dbReference type="ARBA" id="ARBA00022777"/>
    </source>
</evidence>
<feature type="binding site" description="in other chain" evidence="14">
    <location>
        <begin position="432"/>
        <end position="435"/>
    </location>
    <ligand>
        <name>substrate</name>
        <note>ligand shared between dimeric partners</note>
    </ligand>
</feature>
<dbReference type="AlphaFoldDB" id="A0A854QAU2"/>
<feature type="binding site" evidence="14">
    <location>
        <begin position="221"/>
        <end position="222"/>
    </location>
    <ligand>
        <name>ATP</name>
        <dbReference type="ChEBI" id="CHEBI:30616"/>
    </ligand>
</feature>
<evidence type="ECO:0000256" key="13">
    <source>
        <dbReference type="ARBA" id="ARBA00048070"/>
    </source>
</evidence>
<comment type="activity regulation">
    <text evidence="14">Allosterically activated by ADP, AMP, or fructose 2,6-bisphosphate, and allosterically inhibited by ATP or citrate.</text>
</comment>
<comment type="pathway">
    <text evidence="3 14 15">Carbohydrate degradation; glycolysis; D-glyceraldehyde 3-phosphate and glycerone phosphate from D-glucose: step 3/4.</text>
</comment>
<dbReference type="UniPathway" id="UPA00109">
    <property type="reaction ID" value="UER00182"/>
</dbReference>
<feature type="binding site" description="in other chain" evidence="14">
    <location>
        <begin position="297"/>
        <end position="299"/>
    </location>
    <ligand>
        <name>substrate</name>
        <note>ligand shared between dimeric partners</note>
    </ligand>
</feature>
<evidence type="ECO:0000313" key="18">
    <source>
        <dbReference type="EMBL" id="OXG13796.1"/>
    </source>
</evidence>
<feature type="binding site" evidence="14">
    <location>
        <position position="334"/>
    </location>
    <ligand>
        <name>substrate</name>
        <note>ligand shared between dimeric partners</note>
    </ligand>
</feature>
<evidence type="ECO:0000256" key="14">
    <source>
        <dbReference type="HAMAP-Rule" id="MF_03184"/>
    </source>
</evidence>
<feature type="domain" description="Phosphofructokinase" evidence="17">
    <location>
        <begin position="175"/>
        <end position="457"/>
    </location>
</feature>
<evidence type="ECO:0000256" key="7">
    <source>
        <dbReference type="ARBA" id="ARBA00022723"/>
    </source>
</evidence>
<dbReference type="GO" id="GO:0042802">
    <property type="term" value="F:identical protein binding"/>
    <property type="evidence" value="ECO:0007669"/>
    <property type="project" value="TreeGrafter"/>
</dbReference>
<dbReference type="PIRSF" id="PIRSF000533">
    <property type="entry name" value="ATP_PFK_euk"/>
    <property type="match status" value="1"/>
</dbReference>
<comment type="caution">
    <text evidence="18">The sequence shown here is derived from an EMBL/GenBank/DDBJ whole genome shotgun (WGS) entry which is preliminary data.</text>
</comment>
<feature type="binding site" description="in other chain" evidence="14">
    <location>
        <position position="607"/>
    </location>
    <ligand>
        <name>beta-D-fructose 2,6-bisphosphate</name>
        <dbReference type="ChEBI" id="CHEBI:58579"/>
        <note>allosteric activator; ligand shared between dimeric partners</note>
    </ligand>
</feature>
<feature type="binding site" description="in other chain" evidence="14">
    <location>
        <position position="887"/>
    </location>
    <ligand>
        <name>beta-D-fructose 2,6-bisphosphate</name>
        <dbReference type="ChEBI" id="CHEBI:58579"/>
        <note>allosteric activator; ligand shared between dimeric partners</note>
    </ligand>
</feature>
<dbReference type="NCBIfam" id="TIGR02478">
    <property type="entry name" value="6PF1K_euk"/>
    <property type="match status" value="1"/>
</dbReference>
<dbReference type="PANTHER" id="PTHR13697">
    <property type="entry name" value="PHOSPHOFRUCTOKINASE"/>
    <property type="match status" value="1"/>
</dbReference>
<dbReference type="GO" id="GO:0070095">
    <property type="term" value="F:fructose-6-phosphate binding"/>
    <property type="evidence" value="ECO:0007669"/>
    <property type="project" value="TreeGrafter"/>
</dbReference>
<feature type="binding site" description="in other chain" evidence="14">
    <location>
        <begin position="341"/>
        <end position="343"/>
    </location>
    <ligand>
        <name>substrate</name>
        <note>ligand shared between dimeric partners</note>
    </ligand>
</feature>
<feature type="region of interest" description="N-terminal catalytic PFK domain 1" evidence="14">
    <location>
        <begin position="1"/>
        <end position="524"/>
    </location>
</feature>
<dbReference type="SUPFAM" id="SSF53784">
    <property type="entry name" value="Phosphofructokinase"/>
    <property type="match status" value="3"/>
</dbReference>
<gene>
    <name evidence="18" type="ORF">C361_05938</name>
</gene>
<dbReference type="Pfam" id="PF00365">
    <property type="entry name" value="PFK"/>
    <property type="match status" value="3"/>
</dbReference>
<dbReference type="GO" id="GO:0005945">
    <property type="term" value="C:6-phosphofructokinase complex"/>
    <property type="evidence" value="ECO:0007669"/>
    <property type="project" value="TreeGrafter"/>
</dbReference>
<evidence type="ECO:0000256" key="16">
    <source>
        <dbReference type="SAM" id="MobiDB-lite"/>
    </source>
</evidence>
<dbReference type="InterPro" id="IPR022953">
    <property type="entry name" value="ATP_PFK"/>
</dbReference>
<organism evidence="18 19">
    <name type="scientific">Cryptococcus neoformans Tu259-1</name>
    <dbReference type="NCBI Taxonomy" id="1230072"/>
    <lineage>
        <taxon>Eukaryota</taxon>
        <taxon>Fungi</taxon>
        <taxon>Dikarya</taxon>
        <taxon>Basidiomycota</taxon>
        <taxon>Agaricomycotina</taxon>
        <taxon>Tremellomycetes</taxon>
        <taxon>Tremellales</taxon>
        <taxon>Cryptococcaceae</taxon>
        <taxon>Cryptococcus</taxon>
        <taxon>Cryptococcus neoformans species complex</taxon>
    </lineage>
</organism>
<keyword evidence="11 14" id="KW-0460">Magnesium</keyword>
<dbReference type="Gene3D" id="3.40.50.460">
    <property type="entry name" value="Phosphofructokinase domain"/>
    <property type="match status" value="2"/>
</dbReference>
<evidence type="ECO:0000256" key="5">
    <source>
        <dbReference type="ARBA" id="ARBA00022533"/>
    </source>
</evidence>
<evidence type="ECO:0000256" key="4">
    <source>
        <dbReference type="ARBA" id="ARBA00022490"/>
    </source>
</evidence>
<dbReference type="PROSITE" id="PS00433">
    <property type="entry name" value="PHOSPHOFRUCTOKINASE"/>
    <property type="match status" value="2"/>
</dbReference>
<evidence type="ECO:0000259" key="17">
    <source>
        <dbReference type="Pfam" id="PF00365"/>
    </source>
</evidence>
<comment type="similarity">
    <text evidence="14">Belongs to the phosphofructokinase type A (PFKA) family. ATP-dependent PFK group I subfamily. Eukaryotic two domain clade 'E' sub-subfamily.</text>
</comment>
<evidence type="ECO:0000256" key="2">
    <source>
        <dbReference type="ARBA" id="ARBA00004496"/>
    </source>
</evidence>
<comment type="subcellular location">
    <subcellularLocation>
        <location evidence="2 14">Cytoplasm</location>
    </subcellularLocation>
</comment>
<keyword evidence="6 14" id="KW-0808">Transferase</keyword>
<accession>A0A854QAU2</accession>
<dbReference type="InterPro" id="IPR000023">
    <property type="entry name" value="Phosphofructokinase_dom"/>
</dbReference>
<dbReference type="Gene3D" id="3.40.50.450">
    <property type="match status" value="3"/>
</dbReference>
<dbReference type="GO" id="GO:0005739">
    <property type="term" value="C:mitochondrion"/>
    <property type="evidence" value="ECO:0007669"/>
    <property type="project" value="TreeGrafter"/>
</dbReference>